<reference evidence="2" key="2">
    <citation type="journal article" date="2015" name="Fish Shellfish Immunol.">
        <title>Early steps in the European eel (Anguilla anguilla)-Vibrio vulnificus interaction in the gills: Role of the RtxA13 toxin.</title>
        <authorList>
            <person name="Callol A."/>
            <person name="Pajuelo D."/>
            <person name="Ebbesson L."/>
            <person name="Teles M."/>
            <person name="MacKenzie S."/>
            <person name="Amaro C."/>
        </authorList>
    </citation>
    <scope>NUCLEOTIDE SEQUENCE</scope>
</reference>
<feature type="region of interest" description="Disordered" evidence="1">
    <location>
        <begin position="1"/>
        <end position="22"/>
    </location>
</feature>
<evidence type="ECO:0000313" key="2">
    <source>
        <dbReference type="EMBL" id="JAI06660.1"/>
    </source>
</evidence>
<dbReference type="AlphaFoldDB" id="A0A0E9XVG3"/>
<sequence>MPTLPGMWIPSKTTSSATHLDVPGAGGYSLRDSFKT</sequence>
<organism evidence="2">
    <name type="scientific">Anguilla anguilla</name>
    <name type="common">European freshwater eel</name>
    <name type="synonym">Muraena anguilla</name>
    <dbReference type="NCBI Taxonomy" id="7936"/>
    <lineage>
        <taxon>Eukaryota</taxon>
        <taxon>Metazoa</taxon>
        <taxon>Chordata</taxon>
        <taxon>Craniata</taxon>
        <taxon>Vertebrata</taxon>
        <taxon>Euteleostomi</taxon>
        <taxon>Actinopterygii</taxon>
        <taxon>Neopterygii</taxon>
        <taxon>Teleostei</taxon>
        <taxon>Anguilliformes</taxon>
        <taxon>Anguillidae</taxon>
        <taxon>Anguilla</taxon>
    </lineage>
</organism>
<dbReference type="EMBL" id="GBXM01001918">
    <property type="protein sequence ID" value="JAI06660.1"/>
    <property type="molecule type" value="Transcribed_RNA"/>
</dbReference>
<accession>A0A0E9XVG3</accession>
<evidence type="ECO:0000256" key="1">
    <source>
        <dbReference type="SAM" id="MobiDB-lite"/>
    </source>
</evidence>
<protein>
    <submittedName>
        <fullName evidence="2">Uncharacterized protein</fullName>
    </submittedName>
</protein>
<reference evidence="2" key="1">
    <citation type="submission" date="2014-11" db="EMBL/GenBank/DDBJ databases">
        <authorList>
            <person name="Amaro Gonzalez C."/>
        </authorList>
    </citation>
    <scope>NUCLEOTIDE SEQUENCE</scope>
</reference>
<proteinExistence type="predicted"/>
<name>A0A0E9XVG3_ANGAN</name>